<name>A0ABV2J4L2_9HYPH</name>
<sequence>MKRSEINAALRAAQAMLDGFSWSLPSWGHWTASDFAASPHGASYFRSRQLGWDVTDFGLGRFAECGLTLFCLRNGITGQDGERTYAEKLLFVEEGQLTPTHRHKAKMEDIINRAGGTLVIEFSATNPVGDLSEEEIIVPVDGIDRRLKQWQPLELTPGESVTIMPGLYHRFYGKPGNGPVLVGEVSQVNDDRTDNFFLEPVGRFSDIEEDEPPLRPLWNEGAA</sequence>
<reference evidence="9 10" key="1">
    <citation type="submission" date="2024-06" db="EMBL/GenBank/DDBJ databases">
        <title>Genomic Encyclopedia of Type Strains, Phase IV (KMG-IV): sequencing the most valuable type-strain genomes for metagenomic binning, comparative biology and taxonomic classification.</title>
        <authorList>
            <person name="Goeker M."/>
        </authorList>
    </citation>
    <scope>NUCLEOTIDE SEQUENCE [LARGE SCALE GENOMIC DNA]</scope>
    <source>
        <strain evidence="9 10">DSM 29780</strain>
    </source>
</reference>
<keyword evidence="5" id="KW-0119">Carbohydrate metabolism</keyword>
<evidence type="ECO:0000313" key="10">
    <source>
        <dbReference type="Proteomes" id="UP001549047"/>
    </source>
</evidence>
<dbReference type="CDD" id="cd20309">
    <property type="entry name" value="cupin_EcSI"/>
    <property type="match status" value="1"/>
</dbReference>
<dbReference type="Pfam" id="PF07385">
    <property type="entry name" value="Lyx_isomer"/>
    <property type="match status" value="1"/>
</dbReference>
<comment type="catalytic activity">
    <reaction evidence="6">
        <text>D-lyxose = D-xylulose</text>
        <dbReference type="Rhea" id="RHEA:14201"/>
        <dbReference type="ChEBI" id="CHEBI:16789"/>
        <dbReference type="ChEBI" id="CHEBI:17140"/>
        <dbReference type="EC" id="5.3.1.15"/>
    </reaction>
</comment>
<evidence type="ECO:0000256" key="3">
    <source>
        <dbReference type="ARBA" id="ARBA00023211"/>
    </source>
</evidence>
<dbReference type="Gene3D" id="2.60.120.10">
    <property type="entry name" value="Jelly Rolls"/>
    <property type="match status" value="1"/>
</dbReference>
<evidence type="ECO:0000313" key="9">
    <source>
        <dbReference type="EMBL" id="MET3615688.1"/>
    </source>
</evidence>
<keyword evidence="10" id="KW-1185">Reference proteome</keyword>
<keyword evidence="4" id="KW-0413">Isomerase</keyword>
<dbReference type="InterPro" id="IPR011051">
    <property type="entry name" value="RmlC_Cupin_sf"/>
</dbReference>
<keyword evidence="3" id="KW-0464">Manganese</keyword>
<evidence type="ECO:0000256" key="8">
    <source>
        <dbReference type="ARBA" id="ARBA00044972"/>
    </source>
</evidence>
<accession>A0ABV2J4L2</accession>
<dbReference type="EC" id="5.3.1.15" evidence="8"/>
<organism evidence="9 10">
    <name type="scientific">Rhizobium aquaticum</name>
    <dbReference type="NCBI Taxonomy" id="1549636"/>
    <lineage>
        <taxon>Bacteria</taxon>
        <taxon>Pseudomonadati</taxon>
        <taxon>Pseudomonadota</taxon>
        <taxon>Alphaproteobacteria</taxon>
        <taxon>Hyphomicrobiales</taxon>
        <taxon>Rhizobiaceae</taxon>
        <taxon>Rhizobium/Agrobacterium group</taxon>
        <taxon>Rhizobium</taxon>
    </lineage>
</organism>
<gene>
    <name evidence="9" type="ORF">ABID16_004035</name>
</gene>
<proteinExistence type="inferred from homology"/>
<dbReference type="InterPro" id="IPR014710">
    <property type="entry name" value="RmlC-like_jellyroll"/>
</dbReference>
<evidence type="ECO:0000256" key="2">
    <source>
        <dbReference type="ARBA" id="ARBA00022723"/>
    </source>
</evidence>
<dbReference type="SUPFAM" id="SSF51182">
    <property type="entry name" value="RmlC-like cupins"/>
    <property type="match status" value="1"/>
</dbReference>
<evidence type="ECO:0000256" key="6">
    <source>
        <dbReference type="ARBA" id="ARBA00044907"/>
    </source>
</evidence>
<evidence type="ECO:0000256" key="1">
    <source>
        <dbReference type="ARBA" id="ARBA00001936"/>
    </source>
</evidence>
<comment type="cofactor">
    <cofactor evidence="1">
        <name>Mn(2+)</name>
        <dbReference type="ChEBI" id="CHEBI:29035"/>
    </cofactor>
</comment>
<keyword evidence="2" id="KW-0479">Metal-binding</keyword>
<evidence type="ECO:0000256" key="7">
    <source>
        <dbReference type="ARBA" id="ARBA00044951"/>
    </source>
</evidence>
<dbReference type="InterPro" id="IPR010864">
    <property type="entry name" value="D-lyxose_isomer"/>
</dbReference>
<comment type="similarity">
    <text evidence="7">Belongs to the D-lyxose ketol-isomerase family.</text>
</comment>
<comment type="caution">
    <text evidence="9">The sequence shown here is derived from an EMBL/GenBank/DDBJ whole genome shotgun (WGS) entry which is preliminary data.</text>
</comment>
<protein>
    <recommendedName>
        <fullName evidence="8">D-lyxose ketol-isomerase</fullName>
        <ecNumber evidence="8">5.3.1.15</ecNumber>
    </recommendedName>
</protein>
<evidence type="ECO:0000256" key="4">
    <source>
        <dbReference type="ARBA" id="ARBA00023235"/>
    </source>
</evidence>
<dbReference type="RefSeq" id="WP_354558147.1">
    <property type="nucleotide sequence ID" value="NZ_JBEPMB010000008.1"/>
</dbReference>
<dbReference type="Proteomes" id="UP001549047">
    <property type="component" value="Unassembled WGS sequence"/>
</dbReference>
<dbReference type="InterPro" id="IPR047581">
    <property type="entry name" value="EcSI_cupin"/>
</dbReference>
<dbReference type="EMBL" id="JBEPMB010000008">
    <property type="protein sequence ID" value="MET3615688.1"/>
    <property type="molecule type" value="Genomic_DNA"/>
</dbReference>
<evidence type="ECO:0000256" key="5">
    <source>
        <dbReference type="ARBA" id="ARBA00023277"/>
    </source>
</evidence>